<dbReference type="Gene3D" id="1.10.10.10">
    <property type="entry name" value="Winged helix-like DNA-binding domain superfamily/Winged helix DNA-binding domain"/>
    <property type="match status" value="1"/>
</dbReference>
<keyword evidence="2" id="KW-1185">Reference proteome</keyword>
<accession>A0A1G9U7A6</accession>
<gene>
    <name evidence="1" type="ORF">SAMN04487949_2074</name>
</gene>
<dbReference type="AlphaFoldDB" id="A0A1G9U7A6"/>
<proteinExistence type="predicted"/>
<dbReference type="EMBL" id="FNHL01000002">
    <property type="protein sequence ID" value="SDM55857.1"/>
    <property type="molecule type" value="Genomic_DNA"/>
</dbReference>
<name>A0A1G9U7A6_9EURY</name>
<protein>
    <submittedName>
        <fullName evidence="1">Uncharacterized protein</fullName>
    </submittedName>
</protein>
<dbReference type="STRING" id="660521.SAMN04487949_2074"/>
<evidence type="ECO:0000313" key="2">
    <source>
        <dbReference type="Proteomes" id="UP000199451"/>
    </source>
</evidence>
<sequence length="139" mass="15848">MSTFGDQRVPRRQGFDPIRAMSALDHERRANLVGTIVGHPSGTPSRKELKYYNPSIPESTLSGQLEKLETVGVVESAEKDRAGLRRGEPYRFYRLTDEARDLFERNDIFGADPYKNLFEQVEKTDEIRAAEQASRPAFE</sequence>
<dbReference type="InterPro" id="IPR036390">
    <property type="entry name" value="WH_DNA-bd_sf"/>
</dbReference>
<dbReference type="RefSeq" id="WP_089697371.1">
    <property type="nucleotide sequence ID" value="NZ_FNHL01000002.1"/>
</dbReference>
<evidence type="ECO:0000313" key="1">
    <source>
        <dbReference type="EMBL" id="SDM55857.1"/>
    </source>
</evidence>
<dbReference type="OrthoDB" id="195102at2157"/>
<dbReference type="Proteomes" id="UP000199451">
    <property type="component" value="Unassembled WGS sequence"/>
</dbReference>
<organism evidence="1 2">
    <name type="scientific">Halogranum gelatinilyticum</name>
    <dbReference type="NCBI Taxonomy" id="660521"/>
    <lineage>
        <taxon>Archaea</taxon>
        <taxon>Methanobacteriati</taxon>
        <taxon>Methanobacteriota</taxon>
        <taxon>Stenosarchaea group</taxon>
        <taxon>Halobacteria</taxon>
        <taxon>Halobacteriales</taxon>
        <taxon>Haloferacaceae</taxon>
    </lineage>
</organism>
<dbReference type="SUPFAM" id="SSF46785">
    <property type="entry name" value="Winged helix' DNA-binding domain"/>
    <property type="match status" value="1"/>
</dbReference>
<dbReference type="InterPro" id="IPR036388">
    <property type="entry name" value="WH-like_DNA-bd_sf"/>
</dbReference>
<reference evidence="2" key="1">
    <citation type="submission" date="2016-10" db="EMBL/GenBank/DDBJ databases">
        <authorList>
            <person name="Varghese N."/>
            <person name="Submissions S."/>
        </authorList>
    </citation>
    <scope>NUCLEOTIDE SEQUENCE [LARGE SCALE GENOMIC DNA]</scope>
    <source>
        <strain evidence="2">CGMCC 1.10119</strain>
    </source>
</reference>